<proteinExistence type="predicted"/>
<feature type="compositionally biased region" description="Basic residues" evidence="1">
    <location>
        <begin position="282"/>
        <end position="300"/>
    </location>
</feature>
<evidence type="ECO:0000256" key="1">
    <source>
        <dbReference type="SAM" id="MobiDB-lite"/>
    </source>
</evidence>
<dbReference type="Pfam" id="PF01607">
    <property type="entry name" value="CBM_14"/>
    <property type="match status" value="1"/>
</dbReference>
<keyword evidence="2" id="KW-0732">Signal</keyword>
<keyword evidence="4" id="KW-1185">Reference proteome</keyword>
<dbReference type="GeneID" id="108683244"/>
<dbReference type="InterPro" id="IPR002557">
    <property type="entry name" value="Chitin-bd_dom"/>
</dbReference>
<feature type="compositionally biased region" description="Polar residues" evidence="1">
    <location>
        <begin position="264"/>
        <end position="276"/>
    </location>
</feature>
<dbReference type="Proteomes" id="UP000694843">
    <property type="component" value="Unplaced"/>
</dbReference>
<evidence type="ECO:0000256" key="2">
    <source>
        <dbReference type="SAM" id="SignalP"/>
    </source>
</evidence>
<accession>A0A8B7PPA4</accession>
<dbReference type="InterPro" id="IPR036508">
    <property type="entry name" value="Chitin-bd_dom_sf"/>
</dbReference>
<protein>
    <submittedName>
        <fullName evidence="5">Uncharacterized protein LOC108683244</fullName>
    </submittedName>
</protein>
<feature type="region of interest" description="Disordered" evidence="1">
    <location>
        <begin position="210"/>
        <end position="339"/>
    </location>
</feature>
<feature type="chain" id="PRO_5034578734" evidence="2">
    <location>
        <begin position="29"/>
        <end position="516"/>
    </location>
</feature>
<dbReference type="PROSITE" id="PS50940">
    <property type="entry name" value="CHIT_BIND_II"/>
    <property type="match status" value="1"/>
</dbReference>
<dbReference type="SMART" id="SM00494">
    <property type="entry name" value="ChtBD2"/>
    <property type="match status" value="1"/>
</dbReference>
<dbReference type="PANTHER" id="PTHR22933:SF43">
    <property type="entry name" value="LP10131P"/>
    <property type="match status" value="1"/>
</dbReference>
<dbReference type="OrthoDB" id="6363509at2759"/>
<sequence>MMKQGTSTIFTSVTSVVLASLFLVASSAQHTTVLGTPTHSPVHELLTTPMLPRDDHDRGLSRQLTDLIRRARQIKFKSSYRELPEVLRLAEELNRASGKQLSEPVHVGPSEIATHERTALKALPPASEVYFQPQVIDKPKLAKAFNNNGINNLNTKRRRLKKKMIARKLVQGVVPSPHKVENDDAINFETSSTKNFENTIRNSPHIFRGKSLQSQKVSSQKQNHSGGPNPDESFRNPYYIETPPNEISSYSFVPENSRIKPKNQEQTNSDRQSSAPKPSRLTTKKPKATQRTPHVTKIRPHTSNLIDKQPKPSAASFTRPQPVQQKPLRPKSSGRGKSLSATANWDHFLKTASDQPVKGSFSAVKPPEAKNSAFCSDGSCRSSTKMDNYPSKSSSSKQNKSFNNIHDASQKTSGGKSNFPDLVSVPPTDFHCGDYRSGEYFADVDTNCQVFHVCFGGRQASFVCPVGTAFSQQLLVCDWWHKVDCGNRSKRSLVAAASYVPYDTARTLYKTHAKLI</sequence>
<dbReference type="PANTHER" id="PTHR22933">
    <property type="entry name" value="FI18007P1-RELATED"/>
    <property type="match status" value="1"/>
</dbReference>
<name>A0A8B7PPA4_HYAAZ</name>
<organism evidence="4 5">
    <name type="scientific">Hyalella azteca</name>
    <name type="common">Amphipod</name>
    <dbReference type="NCBI Taxonomy" id="294128"/>
    <lineage>
        <taxon>Eukaryota</taxon>
        <taxon>Metazoa</taxon>
        <taxon>Ecdysozoa</taxon>
        <taxon>Arthropoda</taxon>
        <taxon>Crustacea</taxon>
        <taxon>Multicrustacea</taxon>
        <taxon>Malacostraca</taxon>
        <taxon>Eumalacostraca</taxon>
        <taxon>Peracarida</taxon>
        <taxon>Amphipoda</taxon>
        <taxon>Senticaudata</taxon>
        <taxon>Talitrida</taxon>
        <taxon>Talitroidea</taxon>
        <taxon>Hyalellidae</taxon>
        <taxon>Hyalella</taxon>
    </lineage>
</organism>
<reference evidence="5" key="1">
    <citation type="submission" date="2025-08" db="UniProtKB">
        <authorList>
            <consortium name="RefSeq"/>
        </authorList>
    </citation>
    <scope>IDENTIFICATION</scope>
    <source>
        <tissue evidence="5">Whole organism</tissue>
    </source>
</reference>
<feature type="region of interest" description="Disordered" evidence="1">
    <location>
        <begin position="357"/>
        <end position="420"/>
    </location>
</feature>
<gene>
    <name evidence="5" type="primary">LOC108683244</name>
</gene>
<dbReference type="RefSeq" id="XP_018028034.1">
    <property type="nucleotide sequence ID" value="XM_018172545.1"/>
</dbReference>
<dbReference type="SUPFAM" id="SSF57625">
    <property type="entry name" value="Invertebrate chitin-binding proteins"/>
    <property type="match status" value="1"/>
</dbReference>
<dbReference type="KEGG" id="hazt:108683244"/>
<feature type="domain" description="Chitin-binding type-2" evidence="3">
    <location>
        <begin position="429"/>
        <end position="487"/>
    </location>
</feature>
<dbReference type="InterPro" id="IPR052976">
    <property type="entry name" value="Scoloptoxin-like"/>
</dbReference>
<feature type="compositionally biased region" description="Low complexity" evidence="1">
    <location>
        <begin position="391"/>
        <end position="404"/>
    </location>
</feature>
<feature type="compositionally biased region" description="Low complexity" evidence="1">
    <location>
        <begin position="210"/>
        <end position="222"/>
    </location>
</feature>
<dbReference type="GO" id="GO:0008061">
    <property type="term" value="F:chitin binding"/>
    <property type="evidence" value="ECO:0007669"/>
    <property type="project" value="InterPro"/>
</dbReference>
<feature type="compositionally biased region" description="Polar residues" evidence="1">
    <location>
        <begin position="315"/>
        <end position="324"/>
    </location>
</feature>
<evidence type="ECO:0000313" key="4">
    <source>
        <dbReference type="Proteomes" id="UP000694843"/>
    </source>
</evidence>
<dbReference type="Gene3D" id="2.170.140.10">
    <property type="entry name" value="Chitin binding domain"/>
    <property type="match status" value="1"/>
</dbReference>
<evidence type="ECO:0000259" key="3">
    <source>
        <dbReference type="PROSITE" id="PS50940"/>
    </source>
</evidence>
<feature type="signal peptide" evidence="2">
    <location>
        <begin position="1"/>
        <end position="28"/>
    </location>
</feature>
<feature type="compositionally biased region" description="Polar residues" evidence="1">
    <location>
        <begin position="406"/>
        <end position="416"/>
    </location>
</feature>
<dbReference type="AlphaFoldDB" id="A0A8B7PPA4"/>
<evidence type="ECO:0000313" key="5">
    <source>
        <dbReference type="RefSeq" id="XP_018028034.1"/>
    </source>
</evidence>
<dbReference type="GO" id="GO:0005576">
    <property type="term" value="C:extracellular region"/>
    <property type="evidence" value="ECO:0007669"/>
    <property type="project" value="InterPro"/>
</dbReference>